<dbReference type="GO" id="GO:0005524">
    <property type="term" value="F:ATP binding"/>
    <property type="evidence" value="ECO:0007669"/>
    <property type="project" value="UniProtKB-KW"/>
</dbReference>
<dbReference type="SUPFAM" id="SSF52540">
    <property type="entry name" value="P-loop containing nucleoside triphosphate hydrolases"/>
    <property type="match status" value="1"/>
</dbReference>
<feature type="transmembrane region" description="Helical" evidence="7">
    <location>
        <begin position="69"/>
        <end position="96"/>
    </location>
</feature>
<feature type="transmembrane region" description="Helical" evidence="7">
    <location>
        <begin position="170"/>
        <end position="187"/>
    </location>
</feature>
<dbReference type="PROSITE" id="PS00211">
    <property type="entry name" value="ABC_TRANSPORTER_1"/>
    <property type="match status" value="1"/>
</dbReference>
<feature type="transmembrane region" description="Helical" evidence="7">
    <location>
        <begin position="256"/>
        <end position="275"/>
    </location>
</feature>
<evidence type="ECO:0000256" key="6">
    <source>
        <dbReference type="ARBA" id="ARBA00023136"/>
    </source>
</evidence>
<evidence type="ECO:0000313" key="10">
    <source>
        <dbReference type="EMBL" id="MFK9007178.1"/>
    </source>
</evidence>
<comment type="caution">
    <text evidence="10">The sequence shown here is derived from an EMBL/GenBank/DDBJ whole genome shotgun (WGS) entry which is preliminary data.</text>
</comment>
<keyword evidence="6 7" id="KW-0472">Membrane</keyword>
<reference evidence="10 11" key="1">
    <citation type="submission" date="2024-11" db="EMBL/GenBank/DDBJ databases">
        <authorList>
            <person name="Lucas J.A."/>
        </authorList>
    </citation>
    <scope>NUCLEOTIDE SEQUENCE [LARGE SCALE GENOMIC DNA]</scope>
    <source>
        <strain evidence="10 11">Z 7.15</strain>
    </source>
</reference>
<evidence type="ECO:0000259" key="8">
    <source>
        <dbReference type="PROSITE" id="PS50893"/>
    </source>
</evidence>
<dbReference type="SUPFAM" id="SSF90123">
    <property type="entry name" value="ABC transporter transmembrane region"/>
    <property type="match status" value="1"/>
</dbReference>
<dbReference type="EMBL" id="JBJHQF010000049">
    <property type="protein sequence ID" value="MFK9007178.1"/>
    <property type="molecule type" value="Genomic_DNA"/>
</dbReference>
<dbReference type="PROSITE" id="PS50929">
    <property type="entry name" value="ABC_TM1F"/>
    <property type="match status" value="1"/>
</dbReference>
<name>A0ABW8R5I2_9PSED</name>
<dbReference type="Proteomes" id="UP001623008">
    <property type="component" value="Unassembled WGS sequence"/>
</dbReference>
<comment type="subcellular location">
    <subcellularLocation>
        <location evidence="1">Cell membrane</location>
        <topology evidence="1">Multi-pass membrane protein</topology>
    </subcellularLocation>
</comment>
<dbReference type="CDD" id="cd07346">
    <property type="entry name" value="ABC_6TM_exporters"/>
    <property type="match status" value="1"/>
</dbReference>
<keyword evidence="2 7" id="KW-0812">Transmembrane</keyword>
<gene>
    <name evidence="10" type="ORF">ACJEBJ_23935</name>
</gene>
<feature type="transmembrane region" description="Helical" evidence="7">
    <location>
        <begin position="146"/>
        <end position="164"/>
    </location>
</feature>
<dbReference type="InterPro" id="IPR003439">
    <property type="entry name" value="ABC_transporter-like_ATP-bd"/>
</dbReference>
<dbReference type="PANTHER" id="PTHR43394">
    <property type="entry name" value="ATP-DEPENDENT PERMEASE MDL1, MITOCHONDRIAL"/>
    <property type="match status" value="1"/>
</dbReference>
<evidence type="ECO:0000256" key="7">
    <source>
        <dbReference type="SAM" id="Phobius"/>
    </source>
</evidence>
<feature type="domain" description="ABC transmembrane type-1" evidence="9">
    <location>
        <begin position="22"/>
        <end position="314"/>
    </location>
</feature>
<proteinExistence type="predicted"/>
<accession>A0ABW8R5I2</accession>
<evidence type="ECO:0000313" key="11">
    <source>
        <dbReference type="Proteomes" id="UP001623008"/>
    </source>
</evidence>
<protein>
    <submittedName>
        <fullName evidence="10">ABC transporter ATP-binding protein</fullName>
    </submittedName>
</protein>
<feature type="domain" description="ABC transporter" evidence="8">
    <location>
        <begin position="346"/>
        <end position="585"/>
    </location>
</feature>
<dbReference type="Gene3D" id="3.40.50.300">
    <property type="entry name" value="P-loop containing nucleotide triphosphate hydrolases"/>
    <property type="match status" value="1"/>
</dbReference>
<dbReference type="InterPro" id="IPR036640">
    <property type="entry name" value="ABC1_TM_sf"/>
</dbReference>
<keyword evidence="4 10" id="KW-0067">ATP-binding</keyword>
<keyword evidence="3" id="KW-0547">Nucleotide-binding</keyword>
<dbReference type="Gene3D" id="1.20.1560.10">
    <property type="entry name" value="ABC transporter type 1, transmembrane domain"/>
    <property type="match status" value="1"/>
</dbReference>
<dbReference type="InterPro" id="IPR027417">
    <property type="entry name" value="P-loop_NTPase"/>
</dbReference>
<dbReference type="InterPro" id="IPR011527">
    <property type="entry name" value="ABC1_TM_dom"/>
</dbReference>
<organism evidence="10 11">
    <name type="scientific">Pseudomonas pergaminensis</name>
    <dbReference type="NCBI Taxonomy" id="2853159"/>
    <lineage>
        <taxon>Bacteria</taxon>
        <taxon>Pseudomonadati</taxon>
        <taxon>Pseudomonadota</taxon>
        <taxon>Gammaproteobacteria</taxon>
        <taxon>Pseudomonadales</taxon>
        <taxon>Pseudomonadaceae</taxon>
        <taxon>Pseudomonas</taxon>
    </lineage>
</organism>
<dbReference type="PANTHER" id="PTHR43394:SF1">
    <property type="entry name" value="ATP-BINDING CASSETTE SUB-FAMILY B MEMBER 10, MITOCHONDRIAL"/>
    <property type="match status" value="1"/>
</dbReference>
<dbReference type="InterPro" id="IPR017871">
    <property type="entry name" value="ABC_transporter-like_CS"/>
</dbReference>
<dbReference type="SMART" id="SM00382">
    <property type="entry name" value="AAA"/>
    <property type="match status" value="1"/>
</dbReference>
<feature type="transmembrane region" description="Helical" evidence="7">
    <location>
        <begin position="21"/>
        <end position="40"/>
    </location>
</feature>
<sequence>MIEQHPLLRSLAIYREMPWRFALVAALYVAINLGLVWQQWLIGHAVNDVSAGRAVVHAPDGSLDASLGWYWLALMLAVAVGRGVLQYIASVLSLVISQALLTRLRERILAQVQSLHLGYHWQHGMGEMITRTTRDADKVRDALITFWRQLVETPLVVLATVGLLGWYDPLLGLVPLLLTVTGLWIFVRQTERLVSLDRAVGSAYDRVNQDLSEGIGGVRVIKSFGLEQQRIQGFADQVTVFASLARQALAYSSSRIPLPQAVVALGHVWILVYGAHLVAAGQLGIGELVTSLLIATTLVFRIEGIGRVMQTFADARASAERIWQLLDAPSAILSGNGALPAGPLGLKLEHVSVSAPGGGRDILHDCSLTLQPGEIVALVGATGTGKSLLASLLPRLSDVTAGRLLLGSDANGWQDIRDLQLGPLRQRVHVVPQESFLFAGTLAANLRLTAPAATDEQLRAALHLAAAEDVLQRLPQGLETPLGDRGVTLSGGQRQRLCLARALLGSPDILCLDDATSALDAISERQVLNNLRQLHGTTVLVISSKLSTILLADRVLVLDDGRITAHGRHTDLQSTHAHYRDLLGIDHG</sequence>
<dbReference type="PROSITE" id="PS50893">
    <property type="entry name" value="ABC_TRANSPORTER_2"/>
    <property type="match status" value="1"/>
</dbReference>
<dbReference type="Pfam" id="PF00005">
    <property type="entry name" value="ABC_tran"/>
    <property type="match status" value="1"/>
</dbReference>
<keyword evidence="5 7" id="KW-1133">Transmembrane helix</keyword>
<dbReference type="InterPro" id="IPR039421">
    <property type="entry name" value="Type_1_exporter"/>
</dbReference>
<evidence type="ECO:0000256" key="2">
    <source>
        <dbReference type="ARBA" id="ARBA00022692"/>
    </source>
</evidence>
<evidence type="ECO:0000259" key="9">
    <source>
        <dbReference type="PROSITE" id="PS50929"/>
    </source>
</evidence>
<evidence type="ECO:0000256" key="4">
    <source>
        <dbReference type="ARBA" id="ARBA00022840"/>
    </source>
</evidence>
<keyword evidence="11" id="KW-1185">Reference proteome</keyword>
<dbReference type="InterPro" id="IPR003593">
    <property type="entry name" value="AAA+_ATPase"/>
</dbReference>
<dbReference type="Pfam" id="PF00664">
    <property type="entry name" value="ABC_membrane"/>
    <property type="match status" value="1"/>
</dbReference>
<evidence type="ECO:0000256" key="1">
    <source>
        <dbReference type="ARBA" id="ARBA00004651"/>
    </source>
</evidence>
<evidence type="ECO:0000256" key="3">
    <source>
        <dbReference type="ARBA" id="ARBA00022741"/>
    </source>
</evidence>
<dbReference type="RefSeq" id="WP_406599215.1">
    <property type="nucleotide sequence ID" value="NZ_JBJHQF010000049.1"/>
</dbReference>
<evidence type="ECO:0000256" key="5">
    <source>
        <dbReference type="ARBA" id="ARBA00022989"/>
    </source>
</evidence>